<keyword evidence="2" id="KW-1133">Transmembrane helix</keyword>
<proteinExistence type="predicted"/>
<keyword evidence="2" id="KW-0472">Membrane</keyword>
<keyword evidence="2" id="KW-0812">Transmembrane</keyword>
<evidence type="ECO:0000256" key="1">
    <source>
        <dbReference type="SAM" id="MobiDB-lite"/>
    </source>
</evidence>
<feature type="transmembrane region" description="Helical" evidence="2">
    <location>
        <begin position="117"/>
        <end position="138"/>
    </location>
</feature>
<gene>
    <name evidence="3" type="ORF">M9Y10_001086</name>
</gene>
<dbReference type="Proteomes" id="UP001470230">
    <property type="component" value="Unassembled WGS sequence"/>
</dbReference>
<organism evidence="3 4">
    <name type="scientific">Tritrichomonas musculus</name>
    <dbReference type="NCBI Taxonomy" id="1915356"/>
    <lineage>
        <taxon>Eukaryota</taxon>
        <taxon>Metamonada</taxon>
        <taxon>Parabasalia</taxon>
        <taxon>Tritrichomonadida</taxon>
        <taxon>Tritrichomonadidae</taxon>
        <taxon>Tritrichomonas</taxon>
    </lineage>
</organism>
<dbReference type="EMBL" id="JAPFFF010000001">
    <property type="protein sequence ID" value="KAK8898794.1"/>
    <property type="molecule type" value="Genomic_DNA"/>
</dbReference>
<feature type="transmembrane region" description="Helical" evidence="2">
    <location>
        <begin position="71"/>
        <end position="96"/>
    </location>
</feature>
<sequence length="157" mass="17392">MFPFSGLTPPMQPPPDEEEEENDGGVPLPPGYTQESTNFSEPEGEEVIQETSAKIGASLAFTPLIESVQPIIMSFFFGKALFMLINTFIVLISNCFRAFSTVVSFNHRLSFEDRLKALGIGLGLALFILYKASSIGFLGKDVDHVFPEQPSMLFRTY</sequence>
<evidence type="ECO:0000313" key="4">
    <source>
        <dbReference type="Proteomes" id="UP001470230"/>
    </source>
</evidence>
<name>A0ABR2L615_9EUKA</name>
<comment type="caution">
    <text evidence="3">The sequence shown here is derived from an EMBL/GenBank/DDBJ whole genome shotgun (WGS) entry which is preliminary data.</text>
</comment>
<reference evidence="3 4" key="1">
    <citation type="submission" date="2024-04" db="EMBL/GenBank/DDBJ databases">
        <title>Tritrichomonas musculus Genome.</title>
        <authorList>
            <person name="Alves-Ferreira E."/>
            <person name="Grigg M."/>
            <person name="Lorenzi H."/>
            <person name="Galac M."/>
        </authorList>
    </citation>
    <scope>NUCLEOTIDE SEQUENCE [LARGE SCALE GENOMIC DNA]</scope>
    <source>
        <strain evidence="3 4">EAF2021</strain>
    </source>
</reference>
<evidence type="ECO:0000313" key="3">
    <source>
        <dbReference type="EMBL" id="KAK8898794.1"/>
    </source>
</evidence>
<evidence type="ECO:0000256" key="2">
    <source>
        <dbReference type="SAM" id="Phobius"/>
    </source>
</evidence>
<protein>
    <submittedName>
        <fullName evidence="3">Uncharacterized protein</fullName>
    </submittedName>
</protein>
<keyword evidence="4" id="KW-1185">Reference proteome</keyword>
<accession>A0ABR2L615</accession>
<feature type="region of interest" description="Disordered" evidence="1">
    <location>
        <begin position="1"/>
        <end position="41"/>
    </location>
</feature>